<keyword evidence="2" id="KW-1185">Reference proteome</keyword>
<comment type="caution">
    <text evidence="1">The sequence shown here is derived from an EMBL/GenBank/DDBJ whole genome shotgun (WGS) entry which is preliminary data.</text>
</comment>
<reference evidence="2" key="1">
    <citation type="submission" date="2017-12" db="EMBL/GenBank/DDBJ databases">
        <title>The genome sequence of Pantoea sp. 596.</title>
        <authorList>
            <person name="Gao J."/>
            <person name="Mao X."/>
            <person name="Sun J."/>
        </authorList>
    </citation>
    <scope>NUCLEOTIDE SEQUENCE [LARGE SCALE GENOMIC DNA]</scope>
    <source>
        <strain evidence="2">596</strain>
    </source>
</reference>
<protein>
    <submittedName>
        <fullName evidence="1">Uncharacterized protein</fullName>
    </submittedName>
</protein>
<dbReference type="Proteomes" id="UP000234296">
    <property type="component" value="Unassembled WGS sequence"/>
</dbReference>
<sequence>MPRVLWEVPKQHEAASFSKIHLMGARVDKLQPMTFDEFRKKWRQMRDNNANPALRYFNNQNDEFKFCVMTLANRDNPKTFKPEEIGKPFEYFDERRRELIIIAMNKVARWGRILPGRFSTADCFLPE</sequence>
<organism evidence="1 2">
    <name type="scientific">Pantoea endophytica</name>
    <dbReference type="NCBI Taxonomy" id="92488"/>
    <lineage>
        <taxon>Bacteria</taxon>
        <taxon>Pseudomonadati</taxon>
        <taxon>Pseudomonadota</taxon>
        <taxon>Gammaproteobacteria</taxon>
        <taxon>Enterobacterales</taxon>
        <taxon>Erwiniaceae</taxon>
        <taxon>Pantoea</taxon>
    </lineage>
</organism>
<dbReference type="EMBL" id="PJRT01000020">
    <property type="protein sequence ID" value="PLR23189.1"/>
    <property type="molecule type" value="Genomic_DNA"/>
</dbReference>
<evidence type="ECO:0000313" key="1">
    <source>
        <dbReference type="EMBL" id="PLR23189.1"/>
    </source>
</evidence>
<name>A0ABX4SPR8_9GAMM</name>
<accession>A0ABX4SPR8</accession>
<gene>
    <name evidence="1" type="ORF">PZBJ_13850</name>
</gene>
<proteinExistence type="predicted"/>
<evidence type="ECO:0000313" key="2">
    <source>
        <dbReference type="Proteomes" id="UP000234296"/>
    </source>
</evidence>